<dbReference type="InterPro" id="IPR013087">
    <property type="entry name" value="Znf_C2H2_type"/>
</dbReference>
<dbReference type="GO" id="GO:0005634">
    <property type="term" value="C:nucleus"/>
    <property type="evidence" value="ECO:0007669"/>
    <property type="project" value="UniProtKB-SubCell"/>
</dbReference>
<evidence type="ECO:0000256" key="5">
    <source>
        <dbReference type="ARBA" id="ARBA00022833"/>
    </source>
</evidence>
<evidence type="ECO:0000256" key="11">
    <source>
        <dbReference type="RuleBase" id="RU000682"/>
    </source>
</evidence>
<dbReference type="EMBL" id="UYWX01020899">
    <property type="protein sequence ID" value="VDM34436.1"/>
    <property type="molecule type" value="Genomic_DNA"/>
</dbReference>
<evidence type="ECO:0000256" key="6">
    <source>
        <dbReference type="ARBA" id="ARBA00023125"/>
    </source>
</evidence>
<reference evidence="15 16" key="2">
    <citation type="submission" date="2018-11" db="EMBL/GenBank/DDBJ databases">
        <authorList>
            <consortium name="Pathogen Informatics"/>
        </authorList>
    </citation>
    <scope>NUCLEOTIDE SEQUENCE [LARGE SCALE GENOMIC DNA]</scope>
</reference>
<name>A0A0R3X7S0_HYDTA</name>
<evidence type="ECO:0000313" key="16">
    <source>
        <dbReference type="Proteomes" id="UP000274429"/>
    </source>
</evidence>
<feature type="domain" description="Homeobox" evidence="13">
    <location>
        <begin position="507"/>
        <end position="567"/>
    </location>
</feature>
<evidence type="ECO:0000256" key="3">
    <source>
        <dbReference type="ARBA" id="ARBA00022737"/>
    </source>
</evidence>
<dbReference type="Proteomes" id="UP000274429">
    <property type="component" value="Unassembled WGS sequence"/>
</dbReference>
<keyword evidence="16" id="KW-1185">Reference proteome</keyword>
<feature type="domain" description="C2H2-type" evidence="14">
    <location>
        <begin position="220"/>
        <end position="252"/>
    </location>
</feature>
<feature type="domain" description="Homeobox" evidence="13">
    <location>
        <begin position="816"/>
        <end position="876"/>
    </location>
</feature>
<dbReference type="PROSITE" id="PS50157">
    <property type="entry name" value="ZINC_FINGER_C2H2_2"/>
    <property type="match status" value="1"/>
</dbReference>
<gene>
    <name evidence="15" type="ORF">TTAC_LOCUS9580</name>
</gene>
<reference evidence="17" key="1">
    <citation type="submission" date="2017-02" db="UniProtKB">
        <authorList>
            <consortium name="WormBaseParasite"/>
        </authorList>
    </citation>
    <scope>IDENTIFICATION</scope>
</reference>
<keyword evidence="3" id="KW-0677">Repeat</keyword>
<evidence type="ECO:0000259" key="13">
    <source>
        <dbReference type="PROSITE" id="PS50071"/>
    </source>
</evidence>
<feature type="region of interest" description="Disordered" evidence="12">
    <location>
        <begin position="793"/>
        <end position="815"/>
    </location>
</feature>
<protein>
    <submittedName>
        <fullName evidence="17">C2H2-type domain-containing protein</fullName>
    </submittedName>
</protein>
<dbReference type="InterPro" id="IPR017970">
    <property type="entry name" value="Homeobox_CS"/>
</dbReference>
<feature type="domain" description="Homeobox" evidence="13">
    <location>
        <begin position="605"/>
        <end position="665"/>
    </location>
</feature>
<dbReference type="PANTHER" id="PTHR45891:SF1">
    <property type="entry name" value="ZINC FINGER HOMEOBOX PROTEIN 2"/>
    <property type="match status" value="1"/>
</dbReference>
<dbReference type="PANTHER" id="PTHR45891">
    <property type="entry name" value="ZINC FINGER HOMEOBOX PROTEIN"/>
    <property type="match status" value="1"/>
</dbReference>
<organism evidence="17">
    <name type="scientific">Hydatigena taeniaeformis</name>
    <name type="common">Feline tapeworm</name>
    <name type="synonym">Taenia taeniaeformis</name>
    <dbReference type="NCBI Taxonomy" id="6205"/>
    <lineage>
        <taxon>Eukaryota</taxon>
        <taxon>Metazoa</taxon>
        <taxon>Spiralia</taxon>
        <taxon>Lophotrochozoa</taxon>
        <taxon>Platyhelminthes</taxon>
        <taxon>Cestoda</taxon>
        <taxon>Eucestoda</taxon>
        <taxon>Cyclophyllidea</taxon>
        <taxon>Taeniidae</taxon>
        <taxon>Hydatigera</taxon>
    </lineage>
</organism>
<dbReference type="WBParaSite" id="TTAC_0000959501-mRNA-1">
    <property type="protein sequence ID" value="TTAC_0000959501-mRNA-1"/>
    <property type="gene ID" value="TTAC_0000959501"/>
</dbReference>
<dbReference type="InterPro" id="IPR009057">
    <property type="entry name" value="Homeodomain-like_sf"/>
</dbReference>
<evidence type="ECO:0000256" key="2">
    <source>
        <dbReference type="ARBA" id="ARBA00022723"/>
    </source>
</evidence>
<evidence type="ECO:0000256" key="4">
    <source>
        <dbReference type="ARBA" id="ARBA00022771"/>
    </source>
</evidence>
<evidence type="ECO:0000256" key="8">
    <source>
        <dbReference type="ARBA" id="ARBA00023242"/>
    </source>
</evidence>
<evidence type="ECO:0000256" key="10">
    <source>
        <dbReference type="PROSITE-ProRule" id="PRU00108"/>
    </source>
</evidence>
<dbReference type="STRING" id="6205.A0A0R3X7S0"/>
<accession>A0A0R3X7S0</accession>
<keyword evidence="7 10" id="KW-0371">Homeobox</keyword>
<evidence type="ECO:0000313" key="15">
    <source>
        <dbReference type="EMBL" id="VDM34436.1"/>
    </source>
</evidence>
<dbReference type="OrthoDB" id="6417226at2759"/>
<dbReference type="AlphaFoldDB" id="A0A0R3X7S0"/>
<evidence type="ECO:0000259" key="14">
    <source>
        <dbReference type="PROSITE" id="PS50157"/>
    </source>
</evidence>
<keyword evidence="5" id="KW-0862">Zinc</keyword>
<dbReference type="SMART" id="SM00355">
    <property type="entry name" value="ZnF_C2H2"/>
    <property type="match status" value="4"/>
</dbReference>
<keyword evidence="6 10" id="KW-0238">DNA-binding</keyword>
<keyword evidence="8 10" id="KW-0539">Nucleus</keyword>
<dbReference type="GO" id="GO:0000978">
    <property type="term" value="F:RNA polymerase II cis-regulatory region sequence-specific DNA binding"/>
    <property type="evidence" value="ECO:0007669"/>
    <property type="project" value="TreeGrafter"/>
</dbReference>
<dbReference type="InterPro" id="IPR051968">
    <property type="entry name" value="ZnFinger_Homeobox_TR"/>
</dbReference>
<dbReference type="PROSITE" id="PS00027">
    <property type="entry name" value="HOMEOBOX_1"/>
    <property type="match status" value="1"/>
</dbReference>
<feature type="DNA-binding region" description="Homeobox" evidence="10">
    <location>
        <begin position="509"/>
        <end position="568"/>
    </location>
</feature>
<evidence type="ECO:0000256" key="9">
    <source>
        <dbReference type="PROSITE-ProRule" id="PRU00042"/>
    </source>
</evidence>
<feature type="compositionally biased region" description="Polar residues" evidence="12">
    <location>
        <begin position="749"/>
        <end position="771"/>
    </location>
</feature>
<comment type="subcellular location">
    <subcellularLocation>
        <location evidence="1 10 11">Nucleus</location>
    </subcellularLocation>
</comment>
<evidence type="ECO:0000313" key="17">
    <source>
        <dbReference type="WBParaSite" id="TTAC_0000959501-mRNA-1"/>
    </source>
</evidence>
<dbReference type="Pfam" id="PF24056">
    <property type="entry name" value="zf-C2H2_ZFHX3"/>
    <property type="match status" value="1"/>
</dbReference>
<proteinExistence type="predicted"/>
<evidence type="ECO:0000256" key="7">
    <source>
        <dbReference type="ARBA" id="ARBA00023155"/>
    </source>
</evidence>
<dbReference type="GO" id="GO:0008270">
    <property type="term" value="F:zinc ion binding"/>
    <property type="evidence" value="ECO:0007669"/>
    <property type="project" value="UniProtKB-KW"/>
</dbReference>
<feature type="DNA-binding region" description="Homeobox" evidence="10">
    <location>
        <begin position="818"/>
        <end position="877"/>
    </location>
</feature>
<keyword evidence="4 9" id="KW-0863">Zinc-finger</keyword>
<dbReference type="GO" id="GO:0000981">
    <property type="term" value="F:DNA-binding transcription factor activity, RNA polymerase II-specific"/>
    <property type="evidence" value="ECO:0007669"/>
    <property type="project" value="InterPro"/>
</dbReference>
<dbReference type="PROSITE" id="PS50071">
    <property type="entry name" value="HOMEOBOX_2"/>
    <property type="match status" value="3"/>
</dbReference>
<dbReference type="SUPFAM" id="SSF46689">
    <property type="entry name" value="Homeodomain-like"/>
    <property type="match status" value="3"/>
</dbReference>
<feature type="region of interest" description="Disordered" evidence="12">
    <location>
        <begin position="746"/>
        <end position="777"/>
    </location>
</feature>
<dbReference type="InterPro" id="IPR001356">
    <property type="entry name" value="HD"/>
</dbReference>
<evidence type="ECO:0000256" key="12">
    <source>
        <dbReference type="SAM" id="MobiDB-lite"/>
    </source>
</evidence>
<keyword evidence="2" id="KW-0479">Metal-binding</keyword>
<dbReference type="Pfam" id="PF00046">
    <property type="entry name" value="Homeodomain"/>
    <property type="match status" value="3"/>
</dbReference>
<dbReference type="Gene3D" id="1.10.10.60">
    <property type="entry name" value="Homeodomain-like"/>
    <property type="match status" value="3"/>
</dbReference>
<sequence>MINNKNYNAFTNPVDKAYFAFLEAFSQKGGTCQVNDYSTDLLEVADHTLFCQICGVYGTDSVEELISHAELNRIPTNLDSLNQQLTIHMSGTWHCNLCAYRSPLKANFQLHCKTEKHAQRLSLLLHMWEGKDGGTGANLPTNNLIFSPSPRSSLYCQLRCLPCGFFTCSVHKMRVHCQTPLHSFLAGVFGIVVRRRSQLKLSLMTAAEGESSANRARVIYACRRCEMTCTSLTKLMQHFQSADFHDHLGQYPPEPDEVAVVWDFDRQSGTQNGFAVLTENSQVLQKSGACHKDADCGANGLTIAPLLVSPQSESGMSQSQLASATHQTVTDGENERCRMHVTADPLSSWLNCLNMQNSELLQELVRLIDAQKQQTIAPRTCDSLFAWFGADNSFYSFIICWLKYQFPQIDSSVSNELVALILELIAHQPNVSGRFMDLRELQQQQAFGICQQCSTPRPFLLPSSASLHFNIHHNEELPALVLEAVEKMENTVIEFVRILEPQQNQVSPMKRARTRLSLNQLEVLRSNFCHTNQLTEATVTDICEKTGLKEKVVKHWFRNTFFKERQRFKEDPSNVDISQTPADQSSTTEHVDEVGIVDRASKPPSSTKRFRTPISSLQQAVLLQYFQADQNPSRRQMDIISSKVNLPKRVVQVWFQNARSRERRMFVKYAPHHSQPTKPNLFPPQFPTPSWQSGEGSTQATSISEPKCLVSSTNITSSTAVPASVDRLQQIFNRIFTQMPPLGILQLPDTATGQPSLPSSSTSKMTLQPSESIDMDSPLDLSTVSYRSSDHQSRAFQNRSPHAGSAATVNETRSDNFCRRNRTSISSTQARFMQWFFQHHKTPTICECENIGRAIGLSRRVVQVWFQNQRAKGKKLARATTICSEASLHQPRVDPQVLLEGNECKLCDVKITRMGEEDTAAVTEHIFSKIHIDRLFATICQGDSWSVEKRQNCLPEPKLE</sequence>
<dbReference type="CDD" id="cd00086">
    <property type="entry name" value="homeodomain"/>
    <property type="match status" value="3"/>
</dbReference>
<dbReference type="SMART" id="SM00389">
    <property type="entry name" value="HOX"/>
    <property type="match status" value="3"/>
</dbReference>
<feature type="DNA-binding region" description="Homeobox" evidence="10">
    <location>
        <begin position="607"/>
        <end position="666"/>
    </location>
</feature>
<evidence type="ECO:0000256" key="1">
    <source>
        <dbReference type="ARBA" id="ARBA00004123"/>
    </source>
</evidence>